<name>A0ABD6EK02_9BILA</name>
<dbReference type="PANTHER" id="PTHR11351:SF31">
    <property type="entry name" value="DESATURASE 1, ISOFORM A-RELATED"/>
    <property type="match status" value="1"/>
</dbReference>
<comment type="domain">
    <text evidence="12">The histidine box domains are involved in binding the catalytic metal ions.</text>
</comment>
<evidence type="ECO:0000256" key="4">
    <source>
        <dbReference type="ARBA" id="ARBA00022692"/>
    </source>
</evidence>
<evidence type="ECO:0000313" key="16">
    <source>
        <dbReference type="Proteomes" id="UP001608902"/>
    </source>
</evidence>
<dbReference type="InterPro" id="IPR015876">
    <property type="entry name" value="Acyl-CoA_DS"/>
</dbReference>
<comment type="cofactor">
    <cofactor evidence="12">
        <name>Fe(2+)</name>
        <dbReference type="ChEBI" id="CHEBI:29033"/>
    </cofactor>
</comment>
<dbReference type="Proteomes" id="UP001608902">
    <property type="component" value="Unassembled WGS sequence"/>
</dbReference>
<keyword evidence="3 12" id="KW-0444">Lipid biosynthesis</keyword>
<keyword evidence="9" id="KW-0443">Lipid metabolism</keyword>
<dbReference type="Pfam" id="PF00487">
    <property type="entry name" value="FA_desaturase"/>
    <property type="match status" value="1"/>
</dbReference>
<evidence type="ECO:0000256" key="12">
    <source>
        <dbReference type="RuleBase" id="RU000581"/>
    </source>
</evidence>
<feature type="transmembrane region" description="Helical" evidence="13">
    <location>
        <begin position="194"/>
        <end position="213"/>
    </location>
</feature>
<evidence type="ECO:0000256" key="11">
    <source>
        <dbReference type="ARBA" id="ARBA00023160"/>
    </source>
</evidence>
<dbReference type="PANTHER" id="PTHR11351">
    <property type="entry name" value="ACYL-COA DESATURASE"/>
    <property type="match status" value="1"/>
</dbReference>
<organism evidence="15 16">
    <name type="scientific">Gnathostoma spinigerum</name>
    <dbReference type="NCBI Taxonomy" id="75299"/>
    <lineage>
        <taxon>Eukaryota</taxon>
        <taxon>Metazoa</taxon>
        <taxon>Ecdysozoa</taxon>
        <taxon>Nematoda</taxon>
        <taxon>Chromadorea</taxon>
        <taxon>Rhabditida</taxon>
        <taxon>Spirurina</taxon>
        <taxon>Gnathostomatomorpha</taxon>
        <taxon>Gnathostomatoidea</taxon>
        <taxon>Gnathostomatidae</taxon>
        <taxon>Gnathostoma</taxon>
    </lineage>
</organism>
<dbReference type="CDD" id="cd03505">
    <property type="entry name" value="Delta9-FADS-like"/>
    <property type="match status" value="1"/>
</dbReference>
<evidence type="ECO:0000256" key="9">
    <source>
        <dbReference type="ARBA" id="ARBA00023098"/>
    </source>
</evidence>
<keyword evidence="7 12" id="KW-0560">Oxidoreductase</keyword>
<reference evidence="15 16" key="1">
    <citation type="submission" date="2024-08" db="EMBL/GenBank/DDBJ databases">
        <title>Gnathostoma spinigerum genome.</title>
        <authorList>
            <person name="Gonzalez-Bertolin B."/>
            <person name="Monzon S."/>
            <person name="Zaballos A."/>
            <person name="Jimenez P."/>
            <person name="Dekumyoy P."/>
            <person name="Varona S."/>
            <person name="Cuesta I."/>
            <person name="Sumanam S."/>
            <person name="Adisakwattana P."/>
            <person name="Gasser R.B."/>
            <person name="Hernandez-Gonzalez A."/>
            <person name="Young N.D."/>
            <person name="Perteguer M.J."/>
        </authorList>
    </citation>
    <scope>NUCLEOTIDE SEQUENCE [LARGE SCALE GENOMIC DNA]</scope>
    <source>
        <strain evidence="15">AL3</strain>
        <tissue evidence="15">Liver</tissue>
    </source>
</reference>
<dbReference type="InterPro" id="IPR005804">
    <property type="entry name" value="FA_desaturase_dom"/>
</dbReference>
<keyword evidence="8" id="KW-0408">Iron</keyword>
<dbReference type="AlphaFoldDB" id="A0ABD6EK02"/>
<keyword evidence="16" id="KW-1185">Reference proteome</keyword>
<evidence type="ECO:0000256" key="7">
    <source>
        <dbReference type="ARBA" id="ARBA00023002"/>
    </source>
</evidence>
<evidence type="ECO:0000256" key="5">
    <source>
        <dbReference type="ARBA" id="ARBA00022832"/>
    </source>
</evidence>
<protein>
    <recommendedName>
        <fullName evidence="14">Fatty acid desaturase domain-containing protein</fullName>
    </recommendedName>
</protein>
<comment type="similarity">
    <text evidence="2 12">Belongs to the fatty acid desaturase type 1 family.</text>
</comment>
<sequence>MSGDDKNRNKSGCLAEKKTLATTSWSTISVGSLPMKEKSLVKREIVWRNVFLFALLHIGAVIGVYQMTYAKWQTVVWSLLCWMLTSLGVTAGAHRLWSHRSYKARWPFRAVLMLFNSMAFQNDIIEWSRDHRCHHKWTDTDADPHNINRGFFFSHVGWLLTRKHPKIKENGAKLDLSDLYADPVIVFQRKYYKLLVVLCCFVLPTWVAITFWMEHPWTAFTTAGLLRYCFSLHATWCVNSVAHTWGYRPYSINISPAESIVTTALTFGEGAHNYHHTFPQDYRASEDPVLGINFTKVFIDLFAKVGLAYDLKTVSDETIRRQIERQTVLHAKRK</sequence>
<keyword evidence="10 13" id="KW-0472">Membrane</keyword>
<accession>A0ABD6EK02</accession>
<evidence type="ECO:0000259" key="14">
    <source>
        <dbReference type="Pfam" id="PF00487"/>
    </source>
</evidence>
<comment type="subcellular location">
    <subcellularLocation>
        <location evidence="1">Membrane</location>
        <topology evidence="1">Multi-pass membrane protein</topology>
    </subcellularLocation>
</comment>
<dbReference type="GO" id="GO:0016717">
    <property type="term" value="F:oxidoreductase activity, acting on paired donors, with oxidation of a pair of donors resulting in the reduction of molecular oxygen to two molecules of water"/>
    <property type="evidence" value="ECO:0007669"/>
    <property type="project" value="UniProtKB-ARBA"/>
</dbReference>
<keyword evidence="5" id="KW-0276">Fatty acid metabolism</keyword>
<keyword evidence="11 12" id="KW-0275">Fatty acid biosynthesis</keyword>
<evidence type="ECO:0000256" key="13">
    <source>
        <dbReference type="SAM" id="Phobius"/>
    </source>
</evidence>
<evidence type="ECO:0000313" key="15">
    <source>
        <dbReference type="EMBL" id="MFH4976897.1"/>
    </source>
</evidence>
<dbReference type="GO" id="GO:0006633">
    <property type="term" value="P:fatty acid biosynthetic process"/>
    <property type="evidence" value="ECO:0007669"/>
    <property type="project" value="UniProtKB-KW"/>
</dbReference>
<keyword evidence="6 13" id="KW-1133">Transmembrane helix</keyword>
<feature type="domain" description="Fatty acid desaturase" evidence="14">
    <location>
        <begin position="72"/>
        <end position="280"/>
    </location>
</feature>
<gene>
    <name evidence="15" type="ORF">AB6A40_003606</name>
</gene>
<feature type="transmembrane region" description="Helical" evidence="13">
    <location>
        <begin position="45"/>
        <end position="65"/>
    </location>
</feature>
<evidence type="ECO:0000256" key="6">
    <source>
        <dbReference type="ARBA" id="ARBA00022989"/>
    </source>
</evidence>
<dbReference type="GO" id="GO:0016020">
    <property type="term" value="C:membrane"/>
    <property type="evidence" value="ECO:0007669"/>
    <property type="project" value="UniProtKB-SubCell"/>
</dbReference>
<feature type="transmembrane region" description="Helical" evidence="13">
    <location>
        <begin position="77"/>
        <end position="97"/>
    </location>
</feature>
<evidence type="ECO:0000256" key="10">
    <source>
        <dbReference type="ARBA" id="ARBA00023136"/>
    </source>
</evidence>
<comment type="caution">
    <text evidence="15">The sequence shown here is derived from an EMBL/GenBank/DDBJ whole genome shotgun (WGS) entry which is preliminary data.</text>
</comment>
<proteinExistence type="inferred from homology"/>
<evidence type="ECO:0000256" key="3">
    <source>
        <dbReference type="ARBA" id="ARBA00022516"/>
    </source>
</evidence>
<evidence type="ECO:0000256" key="1">
    <source>
        <dbReference type="ARBA" id="ARBA00004141"/>
    </source>
</evidence>
<keyword evidence="4 12" id="KW-0812">Transmembrane</keyword>
<dbReference type="EMBL" id="JBGFUD010001899">
    <property type="protein sequence ID" value="MFH4976897.1"/>
    <property type="molecule type" value="Genomic_DNA"/>
</dbReference>
<evidence type="ECO:0000256" key="2">
    <source>
        <dbReference type="ARBA" id="ARBA00009295"/>
    </source>
</evidence>
<evidence type="ECO:0000256" key="8">
    <source>
        <dbReference type="ARBA" id="ARBA00023004"/>
    </source>
</evidence>
<dbReference type="PRINTS" id="PR00075">
    <property type="entry name" value="FACDDSATRASE"/>
</dbReference>